<reference evidence="2 3" key="1">
    <citation type="submission" date="2018-10" db="EMBL/GenBank/DDBJ databases">
        <title>An updated phylogeny of the Alphaproteobacteria reveals that the parasitic Rickettsiales and Holosporales have independent origins.</title>
        <authorList>
            <person name="Munoz-Gomez S.A."/>
            <person name="Hess S."/>
            <person name="Burger G."/>
            <person name="Lang B.F."/>
            <person name="Susko E."/>
            <person name="Slamovits C.H."/>
            <person name="Roger A.J."/>
        </authorList>
    </citation>
    <scope>NUCLEOTIDE SEQUENCE [LARGE SCALE GENOMIC DNA]</scope>
    <source>
        <strain evidence="2">HOLO01</strain>
    </source>
</reference>
<dbReference type="AlphaFoldDB" id="A0A4Q7DI12"/>
<feature type="chain" id="PRO_5020625495" evidence="1">
    <location>
        <begin position="24"/>
        <end position="376"/>
    </location>
</feature>
<accession>A0A4Q7DI12</accession>
<evidence type="ECO:0000313" key="3">
    <source>
        <dbReference type="Proteomes" id="UP000293550"/>
    </source>
</evidence>
<evidence type="ECO:0000313" key="2">
    <source>
        <dbReference type="EMBL" id="RZI45705.1"/>
    </source>
</evidence>
<keyword evidence="3" id="KW-1185">Reference proteome</keyword>
<dbReference type="Proteomes" id="UP000293550">
    <property type="component" value="Unassembled WGS sequence"/>
</dbReference>
<dbReference type="EMBL" id="SCFB01000007">
    <property type="protein sequence ID" value="RZI45705.1"/>
    <property type="molecule type" value="Genomic_DNA"/>
</dbReference>
<comment type="caution">
    <text evidence="2">The sequence shown here is derived from an EMBL/GenBank/DDBJ whole genome shotgun (WGS) entry which is preliminary data.</text>
</comment>
<dbReference type="RefSeq" id="WP_130154284.1">
    <property type="nucleotide sequence ID" value="NZ_SCFB01000007.1"/>
</dbReference>
<feature type="signal peptide" evidence="1">
    <location>
        <begin position="1"/>
        <end position="23"/>
    </location>
</feature>
<proteinExistence type="predicted"/>
<name>A0A4Q7DI12_9PROT</name>
<organism evidence="2 3">
    <name type="scientific">Candidatus Finniella inopinata</name>
    <dbReference type="NCBI Taxonomy" id="1696036"/>
    <lineage>
        <taxon>Bacteria</taxon>
        <taxon>Pseudomonadati</taxon>
        <taxon>Pseudomonadota</taxon>
        <taxon>Alphaproteobacteria</taxon>
        <taxon>Holosporales</taxon>
        <taxon>Candidatus Paracaedibacteraceae</taxon>
        <taxon>Candidatus Finniella</taxon>
    </lineage>
</organism>
<gene>
    <name evidence="2" type="ORF">EQU50_06285</name>
</gene>
<sequence length="376" mass="42615">MQFNQYILILGLSGISWVSSLHASSSGDMDGYVPSASSASSKPGIALNQEGKSSPSLTDALKIPFKTSYLKQLIVNYLPRTLFDKLIDYHPSLILYETEKLLGNSLDEEPFLKALNFIEAYAIRPITRGLREPLEKLSNRATYHYMSPSMEAAHRDHIDRLMNQTSNRWTSEWAKEKKIGGLTHGVRGYKKDLEEAKKLQSELDASRQGAAKCEMEALVKTIYDSPYIYRHFNGYCHFLAFSDNGIGDYAGKYDPDAVTPEHRKMIELLYDKHCLRTDLRPAHQYIDERIAAGDENAIRRKIVGLTEKCDGYEKKPQQAKELYFDIMRKRGSVLPDLIKLFEKTEKESGKDAAEAIDIVKVVMDLRSRLTAASSTQ</sequence>
<protein>
    <submittedName>
        <fullName evidence="2">Uncharacterized protein</fullName>
    </submittedName>
</protein>
<evidence type="ECO:0000256" key="1">
    <source>
        <dbReference type="SAM" id="SignalP"/>
    </source>
</evidence>
<keyword evidence="1" id="KW-0732">Signal</keyword>